<protein>
    <recommendedName>
        <fullName evidence="4">NADH dehydrogenase [ubiquinone] 1 alpha subcomplex subunit 1</fullName>
    </recommendedName>
</protein>
<keyword evidence="11" id="KW-0496">Mitochondrion</keyword>
<gene>
    <name evidence="15" type="ORF">WG66_9402</name>
</gene>
<comment type="subcellular location">
    <subcellularLocation>
        <location evidence="2">Mitochondrion inner membrane</location>
        <topology evidence="2">Single-pass membrane protein</topology>
        <orientation evidence="2">Matrix side</orientation>
    </subcellularLocation>
</comment>
<evidence type="ECO:0000256" key="9">
    <source>
        <dbReference type="ARBA" id="ARBA00022982"/>
    </source>
</evidence>
<dbReference type="PANTHER" id="PTHR17098">
    <property type="entry name" value="NADH-UBIQUINONE OXIDOREDUCTASE MWFE SUBUNIT"/>
    <property type="match status" value="1"/>
</dbReference>
<evidence type="ECO:0000256" key="6">
    <source>
        <dbReference type="ARBA" id="ARBA00022660"/>
    </source>
</evidence>
<comment type="caution">
    <text evidence="15">The sequence shown here is derived from an EMBL/GenBank/DDBJ whole genome shotgun (WGS) entry which is preliminary data.</text>
</comment>
<dbReference type="InterPro" id="IPR017384">
    <property type="entry name" value="NADH_Ub_cplx-1_asu_su-1"/>
</dbReference>
<comment type="function">
    <text evidence="1">Accessory subunit of the mitochondrial membrane respiratory chain NADH dehydrogenase (Complex I), that is believed not to be involved in catalysis. Complex I functions in the transfer of electrons from NADH to the respiratory chain. The immediate electron acceptor for the enzyme is believed to be ubiquinone.</text>
</comment>
<dbReference type="eggNOG" id="ENOG502S786">
    <property type="taxonomic scope" value="Eukaryota"/>
</dbReference>
<keyword evidence="8" id="KW-0999">Mitochondrion inner membrane</keyword>
<evidence type="ECO:0000256" key="11">
    <source>
        <dbReference type="ARBA" id="ARBA00023128"/>
    </source>
</evidence>
<dbReference type="EMBL" id="LATX01001789">
    <property type="protein sequence ID" value="KTB38019.1"/>
    <property type="molecule type" value="Genomic_DNA"/>
</dbReference>
<evidence type="ECO:0000256" key="8">
    <source>
        <dbReference type="ARBA" id="ARBA00022792"/>
    </source>
</evidence>
<feature type="compositionally biased region" description="Polar residues" evidence="13">
    <location>
        <begin position="74"/>
        <end position="85"/>
    </location>
</feature>
<feature type="transmembrane region" description="Helical" evidence="14">
    <location>
        <begin position="7"/>
        <end position="27"/>
    </location>
</feature>
<dbReference type="AlphaFoldDB" id="A0A0W0FNU8"/>
<reference evidence="15 16" key="1">
    <citation type="submission" date="2015-12" db="EMBL/GenBank/DDBJ databases">
        <title>Draft genome sequence of Moniliophthora roreri, the causal agent of frosty pod rot of cacao.</title>
        <authorList>
            <person name="Aime M.C."/>
            <person name="Diaz-Valderrama J.R."/>
            <person name="Kijpornyongpan T."/>
            <person name="Phillips-Mora W."/>
        </authorList>
    </citation>
    <scope>NUCLEOTIDE SEQUENCE [LARGE SCALE GENOMIC DNA]</scope>
    <source>
        <strain evidence="15 16">MCA 2952</strain>
    </source>
</reference>
<accession>A0A0W0FNU8</accession>
<name>A0A0W0FNU8_MONRR</name>
<sequence length="85" mass="9828">MPVPWEALLPFGMVTFFFGVSGTLLNISTRAQNQGKPIRYNIDNWDEMMMRRDEQLTGHRRGQQDDPTPPPGYDTSSVWLTQQTR</sequence>
<evidence type="ECO:0000256" key="14">
    <source>
        <dbReference type="SAM" id="Phobius"/>
    </source>
</evidence>
<evidence type="ECO:0000313" key="15">
    <source>
        <dbReference type="EMBL" id="KTB38019.1"/>
    </source>
</evidence>
<evidence type="ECO:0000256" key="4">
    <source>
        <dbReference type="ARBA" id="ARBA00016392"/>
    </source>
</evidence>
<dbReference type="Proteomes" id="UP000054988">
    <property type="component" value="Unassembled WGS sequence"/>
</dbReference>
<keyword evidence="7 14" id="KW-0812">Transmembrane</keyword>
<keyword evidence="10 14" id="KW-1133">Transmembrane helix</keyword>
<evidence type="ECO:0000256" key="2">
    <source>
        <dbReference type="ARBA" id="ARBA00004298"/>
    </source>
</evidence>
<evidence type="ECO:0000256" key="12">
    <source>
        <dbReference type="ARBA" id="ARBA00023136"/>
    </source>
</evidence>
<organism evidence="15 16">
    <name type="scientific">Moniliophthora roreri</name>
    <name type="common">Frosty pod rot fungus</name>
    <name type="synonym">Monilia roreri</name>
    <dbReference type="NCBI Taxonomy" id="221103"/>
    <lineage>
        <taxon>Eukaryota</taxon>
        <taxon>Fungi</taxon>
        <taxon>Dikarya</taxon>
        <taxon>Basidiomycota</taxon>
        <taxon>Agaricomycotina</taxon>
        <taxon>Agaricomycetes</taxon>
        <taxon>Agaricomycetidae</taxon>
        <taxon>Agaricales</taxon>
        <taxon>Marasmiineae</taxon>
        <taxon>Marasmiaceae</taxon>
        <taxon>Moniliophthora</taxon>
    </lineage>
</organism>
<evidence type="ECO:0000313" key="16">
    <source>
        <dbReference type="Proteomes" id="UP000054988"/>
    </source>
</evidence>
<keyword evidence="5" id="KW-0813">Transport</keyword>
<evidence type="ECO:0000256" key="5">
    <source>
        <dbReference type="ARBA" id="ARBA00022448"/>
    </source>
</evidence>
<evidence type="ECO:0000256" key="3">
    <source>
        <dbReference type="ARBA" id="ARBA00009960"/>
    </source>
</evidence>
<dbReference type="GO" id="GO:0005743">
    <property type="term" value="C:mitochondrial inner membrane"/>
    <property type="evidence" value="ECO:0007669"/>
    <property type="project" value="UniProtKB-SubCell"/>
</dbReference>
<comment type="similarity">
    <text evidence="3">Belongs to the complex I NDUFA1 subunit family.</text>
</comment>
<evidence type="ECO:0000256" key="10">
    <source>
        <dbReference type="ARBA" id="ARBA00022989"/>
    </source>
</evidence>
<evidence type="ECO:0000256" key="13">
    <source>
        <dbReference type="SAM" id="MobiDB-lite"/>
    </source>
</evidence>
<keyword evidence="12 14" id="KW-0472">Membrane</keyword>
<dbReference type="Pfam" id="PF15879">
    <property type="entry name" value="MWFE"/>
    <property type="match status" value="1"/>
</dbReference>
<dbReference type="PANTHER" id="PTHR17098:SF2">
    <property type="entry name" value="NADH DEHYDROGENASE [UBIQUINONE] 1 ALPHA SUBCOMPLEX SUBUNIT 1"/>
    <property type="match status" value="1"/>
</dbReference>
<keyword evidence="9" id="KW-0249">Electron transport</keyword>
<proteinExistence type="inferred from homology"/>
<evidence type="ECO:0000256" key="1">
    <source>
        <dbReference type="ARBA" id="ARBA00003195"/>
    </source>
</evidence>
<feature type="region of interest" description="Disordered" evidence="13">
    <location>
        <begin position="52"/>
        <end position="85"/>
    </location>
</feature>
<keyword evidence="6" id="KW-0679">Respiratory chain</keyword>
<evidence type="ECO:0000256" key="7">
    <source>
        <dbReference type="ARBA" id="ARBA00022692"/>
    </source>
</evidence>